<keyword evidence="4" id="KW-0963">Cytoplasm</keyword>
<evidence type="ECO:0000256" key="2">
    <source>
        <dbReference type="ARBA" id="ARBA00004496"/>
    </source>
</evidence>
<evidence type="ECO:0000256" key="1">
    <source>
        <dbReference type="ARBA" id="ARBA00004123"/>
    </source>
</evidence>
<accession>A0A8D8M031</accession>
<organism evidence="8">
    <name type="scientific">Cacopsylla melanoneura</name>
    <dbReference type="NCBI Taxonomy" id="428564"/>
    <lineage>
        <taxon>Eukaryota</taxon>
        <taxon>Metazoa</taxon>
        <taxon>Ecdysozoa</taxon>
        <taxon>Arthropoda</taxon>
        <taxon>Hexapoda</taxon>
        <taxon>Insecta</taxon>
        <taxon>Pterygota</taxon>
        <taxon>Neoptera</taxon>
        <taxon>Paraneoptera</taxon>
        <taxon>Hemiptera</taxon>
        <taxon>Sternorrhyncha</taxon>
        <taxon>Psylloidea</taxon>
        <taxon>Psyllidae</taxon>
        <taxon>Psyllinae</taxon>
        <taxon>Cacopsylla</taxon>
    </lineage>
</organism>
<feature type="binding site" evidence="6">
    <location>
        <position position="131"/>
    </location>
    <ligand>
        <name>Mg(2+)</name>
        <dbReference type="ChEBI" id="CHEBI:18420"/>
    </ligand>
</feature>
<feature type="binding site" evidence="6">
    <location>
        <position position="185"/>
    </location>
    <ligand>
        <name>Mg(2+)</name>
        <dbReference type="ChEBI" id="CHEBI:18420"/>
    </ligand>
</feature>
<protein>
    <submittedName>
        <fullName evidence="8">Translin-associated protein X</fullName>
    </submittedName>
</protein>
<feature type="compositionally biased region" description="Basic and acidic residues" evidence="7">
    <location>
        <begin position="7"/>
        <end position="16"/>
    </location>
</feature>
<evidence type="ECO:0000256" key="6">
    <source>
        <dbReference type="PIRSR" id="PIRSR602848-1"/>
    </source>
</evidence>
<evidence type="ECO:0000313" key="8">
    <source>
        <dbReference type="EMBL" id="CAG6618178.1"/>
    </source>
</evidence>
<dbReference type="PANTHER" id="PTHR10741">
    <property type="entry name" value="TRANSLIN AND TRANSLIN ASSOCIATED PROTEIN X"/>
    <property type="match status" value="1"/>
</dbReference>
<name>A0A8D8M031_9HEMI</name>
<evidence type="ECO:0000256" key="4">
    <source>
        <dbReference type="ARBA" id="ARBA00022490"/>
    </source>
</evidence>
<sequence>MSNRGGGFRDRKRRDQGGSNMSGGEKKKLLIDENNPVVQEFRKYAVIMNAKQDKYERLVKISRDITIESKRVIFLLHSLLRSDTQKVLEEAETRLNALMQTQFKAIKAELKGEDLYQYLRSFSAGLQEFIEAYTFLYYLKSKDLIGWEQVENKLEELCGPEAEESQVKLLTPTEFVLGVGDLSGELMRYAIGSVAAGTDTDDCVYATNTVRDLYVAMLESGAIRIREVARKFAILRQSLMKMERTVYTVKVRGSEMPRHVIAHVVNECEQGDNDIDEGFF</sequence>
<dbReference type="InterPro" id="IPR016068">
    <property type="entry name" value="Translin_N"/>
</dbReference>
<evidence type="ECO:0000256" key="7">
    <source>
        <dbReference type="SAM" id="MobiDB-lite"/>
    </source>
</evidence>
<dbReference type="InterPro" id="IPR016069">
    <property type="entry name" value="Translin_C"/>
</dbReference>
<dbReference type="InterPro" id="IPR002848">
    <property type="entry name" value="Translin_fam"/>
</dbReference>
<evidence type="ECO:0000256" key="3">
    <source>
        <dbReference type="ARBA" id="ARBA00005902"/>
    </source>
</evidence>
<dbReference type="EMBL" id="HBUF01041209">
    <property type="protein sequence ID" value="CAG6618179.1"/>
    <property type="molecule type" value="Transcribed_RNA"/>
</dbReference>
<dbReference type="InterPro" id="IPR036081">
    <property type="entry name" value="Translin_sf"/>
</dbReference>
<dbReference type="Gene3D" id="1.20.58.200">
    <property type="entry name" value="Translin, domain 2"/>
    <property type="match status" value="1"/>
</dbReference>
<dbReference type="GO" id="GO:0046872">
    <property type="term" value="F:metal ion binding"/>
    <property type="evidence" value="ECO:0007669"/>
    <property type="project" value="UniProtKB-KW"/>
</dbReference>
<keyword evidence="6" id="KW-0460">Magnesium</keyword>
<evidence type="ECO:0000256" key="5">
    <source>
        <dbReference type="ARBA" id="ARBA00023242"/>
    </source>
</evidence>
<keyword evidence="5" id="KW-0539">Nucleus</keyword>
<comment type="similarity">
    <text evidence="3">Belongs to the translin family.</text>
</comment>
<dbReference type="GO" id="GO:0005634">
    <property type="term" value="C:nucleus"/>
    <property type="evidence" value="ECO:0007669"/>
    <property type="project" value="UniProtKB-SubCell"/>
</dbReference>
<dbReference type="CDD" id="cd14820">
    <property type="entry name" value="TRAX"/>
    <property type="match status" value="1"/>
</dbReference>
<dbReference type="SUPFAM" id="SSF74784">
    <property type="entry name" value="Translin"/>
    <property type="match status" value="1"/>
</dbReference>
<dbReference type="Pfam" id="PF01997">
    <property type="entry name" value="Translin"/>
    <property type="match status" value="1"/>
</dbReference>
<dbReference type="AlphaFoldDB" id="A0A8D8M031"/>
<dbReference type="Gene3D" id="1.20.58.190">
    <property type="entry name" value="Translin, domain 1"/>
    <property type="match status" value="1"/>
</dbReference>
<proteinExistence type="inferred from homology"/>
<feature type="region of interest" description="Disordered" evidence="7">
    <location>
        <begin position="1"/>
        <end position="26"/>
    </location>
</feature>
<reference evidence="8" key="1">
    <citation type="submission" date="2021-05" db="EMBL/GenBank/DDBJ databases">
        <authorList>
            <person name="Alioto T."/>
            <person name="Alioto T."/>
            <person name="Gomez Garrido J."/>
        </authorList>
    </citation>
    <scope>NUCLEOTIDE SEQUENCE</scope>
</reference>
<keyword evidence="6" id="KW-0479">Metal-binding</keyword>
<dbReference type="GO" id="GO:0043565">
    <property type="term" value="F:sequence-specific DNA binding"/>
    <property type="evidence" value="ECO:0007669"/>
    <property type="project" value="InterPro"/>
</dbReference>
<comment type="subcellular location">
    <subcellularLocation>
        <location evidence="2">Cytoplasm</location>
    </subcellularLocation>
    <subcellularLocation>
        <location evidence="1">Nucleus</location>
    </subcellularLocation>
</comment>
<dbReference type="EMBL" id="HBUF01041208">
    <property type="protein sequence ID" value="CAG6618178.1"/>
    <property type="molecule type" value="Transcribed_RNA"/>
</dbReference>
<dbReference type="GO" id="GO:0005737">
    <property type="term" value="C:cytoplasm"/>
    <property type="evidence" value="ECO:0007669"/>
    <property type="project" value="UniProtKB-SubCell"/>
</dbReference>